<dbReference type="GeneID" id="106456335"/>
<dbReference type="PANTHER" id="PTHR47331:SF6">
    <property type="entry name" value="DOUBLECORTIN DOMAIN-CONTAINING PROTEIN"/>
    <property type="match status" value="1"/>
</dbReference>
<sequence>MADLPADRLSTDPPFTFVGLDVFGPWCVTSRRTRGGLANSKRWAIIFTCMSVRAIHIEVIESMDSSSFINALRRFFAVRGPVKQLRSDWGTNFVGACRELGISSKGCNNKEVSNYLSDQGCVWLFNPPHSSHMGGSWERMIGVTRRILDAMFLKLGSVQLTHEVLTTFMAEVTAIVNSRPLTSVSTDPDEPLILTPAMLLTQKIAVLPVPPGNFDDSNIFRRQWHQVQSMANTFWERWKREYLSSLQGRKKWRTERPNLMDGDVVLMKDNSLKRHDWPTGLITRTFPSDDGKVRKVEVKVFRDSVPKLYLRPVSEVILLLQRNSVK</sequence>
<dbReference type="InterPro" id="IPR040676">
    <property type="entry name" value="DUF5641"/>
</dbReference>
<name>A0A9Y6MA38_9CICH</name>
<dbReference type="SUPFAM" id="SSF53098">
    <property type="entry name" value="Ribonuclease H-like"/>
    <property type="match status" value="1"/>
</dbReference>
<dbReference type="AlphaFoldDB" id="A0A9Y6MA38"/>
<accession>A0A9Y6MA38</accession>
<dbReference type="Proteomes" id="UP000695023">
    <property type="component" value="Unplaced"/>
</dbReference>
<evidence type="ECO:0000313" key="3">
    <source>
        <dbReference type="RefSeq" id="XP_013768582.1"/>
    </source>
</evidence>
<dbReference type="GO" id="GO:0003676">
    <property type="term" value="F:nucleic acid binding"/>
    <property type="evidence" value="ECO:0007669"/>
    <property type="project" value="InterPro"/>
</dbReference>
<dbReference type="Pfam" id="PF18701">
    <property type="entry name" value="DUF5641"/>
    <property type="match status" value="1"/>
</dbReference>
<dbReference type="Gene3D" id="3.30.420.10">
    <property type="entry name" value="Ribonuclease H-like superfamily/Ribonuclease H"/>
    <property type="match status" value="1"/>
</dbReference>
<dbReference type="RefSeq" id="XP_013768582.1">
    <property type="nucleotide sequence ID" value="XM_013913128.1"/>
</dbReference>
<dbReference type="PANTHER" id="PTHR47331">
    <property type="entry name" value="PHD-TYPE DOMAIN-CONTAINING PROTEIN"/>
    <property type="match status" value="1"/>
</dbReference>
<dbReference type="GO" id="GO:0015074">
    <property type="term" value="P:DNA integration"/>
    <property type="evidence" value="ECO:0007669"/>
    <property type="project" value="InterPro"/>
</dbReference>
<dbReference type="PROSITE" id="PS50994">
    <property type="entry name" value="INTEGRASE"/>
    <property type="match status" value="1"/>
</dbReference>
<evidence type="ECO:0000259" key="1">
    <source>
        <dbReference type="PROSITE" id="PS50994"/>
    </source>
</evidence>
<organism evidence="2 3">
    <name type="scientific">Pundamilia nyererei</name>
    <dbReference type="NCBI Taxonomy" id="303518"/>
    <lineage>
        <taxon>Eukaryota</taxon>
        <taxon>Metazoa</taxon>
        <taxon>Chordata</taxon>
        <taxon>Craniata</taxon>
        <taxon>Vertebrata</taxon>
        <taxon>Euteleostomi</taxon>
        <taxon>Actinopterygii</taxon>
        <taxon>Neopterygii</taxon>
        <taxon>Teleostei</taxon>
        <taxon>Neoteleostei</taxon>
        <taxon>Acanthomorphata</taxon>
        <taxon>Ovalentaria</taxon>
        <taxon>Cichlomorphae</taxon>
        <taxon>Cichliformes</taxon>
        <taxon>Cichlidae</taxon>
        <taxon>African cichlids</taxon>
        <taxon>Pseudocrenilabrinae</taxon>
        <taxon>Haplochromini</taxon>
        <taxon>Pundamilia</taxon>
    </lineage>
</organism>
<dbReference type="InterPro" id="IPR036397">
    <property type="entry name" value="RNaseH_sf"/>
</dbReference>
<protein>
    <submittedName>
        <fullName evidence="3">Uncharacterized protein LOC106456335</fullName>
    </submittedName>
</protein>
<feature type="domain" description="Integrase catalytic" evidence="1">
    <location>
        <begin position="9"/>
        <end position="204"/>
    </location>
</feature>
<dbReference type="InterPro" id="IPR001584">
    <property type="entry name" value="Integrase_cat-core"/>
</dbReference>
<reference evidence="3" key="1">
    <citation type="submission" date="2025-08" db="UniProtKB">
        <authorList>
            <consortium name="RefSeq"/>
        </authorList>
    </citation>
    <scope>IDENTIFICATION</scope>
</reference>
<dbReference type="InterPro" id="IPR012337">
    <property type="entry name" value="RNaseH-like_sf"/>
</dbReference>
<proteinExistence type="predicted"/>
<gene>
    <name evidence="3" type="primary">LOC106456335</name>
</gene>
<keyword evidence="2" id="KW-1185">Reference proteome</keyword>
<evidence type="ECO:0000313" key="2">
    <source>
        <dbReference type="Proteomes" id="UP000695023"/>
    </source>
</evidence>